<evidence type="ECO:0000256" key="2">
    <source>
        <dbReference type="ARBA" id="ARBA00022679"/>
    </source>
</evidence>
<proteinExistence type="predicted"/>
<organism evidence="9 10">
    <name type="scientific">Marinoscillum luteum</name>
    <dbReference type="NCBI Taxonomy" id="861051"/>
    <lineage>
        <taxon>Bacteria</taxon>
        <taxon>Pseudomonadati</taxon>
        <taxon>Bacteroidota</taxon>
        <taxon>Cytophagia</taxon>
        <taxon>Cytophagales</taxon>
        <taxon>Reichenbachiellaceae</taxon>
        <taxon>Marinoscillum</taxon>
    </lineage>
</organism>
<dbReference type="InterPro" id="IPR052038">
    <property type="entry name" value="Type-VII_TA_antitoxin"/>
</dbReference>
<keyword evidence="2" id="KW-0808">Transferase</keyword>
<gene>
    <name evidence="9" type="ORF">ACHKAR_07355</name>
</gene>
<dbReference type="InterPro" id="IPR043519">
    <property type="entry name" value="NT_sf"/>
</dbReference>
<evidence type="ECO:0000256" key="3">
    <source>
        <dbReference type="ARBA" id="ARBA00022695"/>
    </source>
</evidence>
<dbReference type="Pfam" id="PF18765">
    <property type="entry name" value="Polbeta"/>
    <property type="match status" value="1"/>
</dbReference>
<dbReference type="PANTHER" id="PTHR33571">
    <property type="entry name" value="SSL8005 PROTEIN"/>
    <property type="match status" value="1"/>
</dbReference>
<name>A0ABW7N718_9BACT</name>
<comment type="cofactor">
    <cofactor evidence="1">
        <name>Mg(2+)</name>
        <dbReference type="ChEBI" id="CHEBI:18420"/>
    </cofactor>
</comment>
<evidence type="ECO:0000259" key="8">
    <source>
        <dbReference type="Pfam" id="PF18765"/>
    </source>
</evidence>
<evidence type="ECO:0000256" key="6">
    <source>
        <dbReference type="ARBA" id="ARBA00022840"/>
    </source>
</evidence>
<accession>A0ABW7N718</accession>
<evidence type="ECO:0000313" key="10">
    <source>
        <dbReference type="Proteomes" id="UP001610063"/>
    </source>
</evidence>
<dbReference type="InterPro" id="IPR041633">
    <property type="entry name" value="Polbeta"/>
</dbReference>
<comment type="caution">
    <text evidence="9">The sequence shown here is derived from an EMBL/GenBank/DDBJ whole genome shotgun (WGS) entry which is preliminary data.</text>
</comment>
<keyword evidence="10" id="KW-1185">Reference proteome</keyword>
<dbReference type="SUPFAM" id="SSF81301">
    <property type="entry name" value="Nucleotidyltransferase"/>
    <property type="match status" value="1"/>
</dbReference>
<keyword evidence="6" id="KW-0067">ATP-binding</keyword>
<reference evidence="9 10" key="1">
    <citation type="journal article" date="2013" name="Int. J. Syst. Evol. Microbiol.">
        <title>Marinoscillum luteum sp. nov., isolated from marine sediment.</title>
        <authorList>
            <person name="Cha I.T."/>
            <person name="Park S.J."/>
            <person name="Kim S.J."/>
            <person name="Kim J.G."/>
            <person name="Jung M.Y."/>
            <person name="Shin K.S."/>
            <person name="Kwon K.K."/>
            <person name="Yang S.H."/>
            <person name="Seo Y.S."/>
            <person name="Rhee S.K."/>
        </authorList>
    </citation>
    <scope>NUCLEOTIDE SEQUENCE [LARGE SCALE GENOMIC DNA]</scope>
    <source>
        <strain evidence="9 10">KCTC 23939</strain>
    </source>
</reference>
<evidence type="ECO:0000256" key="5">
    <source>
        <dbReference type="ARBA" id="ARBA00022741"/>
    </source>
</evidence>
<dbReference type="EMBL" id="JBIPKE010000014">
    <property type="protein sequence ID" value="MFH6983247.1"/>
    <property type="molecule type" value="Genomic_DNA"/>
</dbReference>
<evidence type="ECO:0000313" key="9">
    <source>
        <dbReference type="EMBL" id="MFH6983247.1"/>
    </source>
</evidence>
<protein>
    <submittedName>
        <fullName evidence="9">Nucleotidyltransferase family protein</fullName>
    </submittedName>
</protein>
<keyword evidence="5" id="KW-0547">Nucleotide-binding</keyword>
<dbReference type="CDD" id="cd05403">
    <property type="entry name" value="NT_KNTase_like"/>
    <property type="match status" value="1"/>
</dbReference>
<keyword evidence="7" id="KW-0460">Magnesium</keyword>
<feature type="domain" description="Polymerase beta nucleotidyltransferase" evidence="8">
    <location>
        <begin position="9"/>
        <end position="98"/>
    </location>
</feature>
<dbReference type="RefSeq" id="WP_395416889.1">
    <property type="nucleotide sequence ID" value="NZ_JBIPKE010000014.1"/>
</dbReference>
<keyword evidence="4" id="KW-0479">Metal-binding</keyword>
<evidence type="ECO:0000256" key="4">
    <source>
        <dbReference type="ARBA" id="ARBA00022723"/>
    </source>
</evidence>
<dbReference type="PANTHER" id="PTHR33571:SF12">
    <property type="entry name" value="BSL3053 PROTEIN"/>
    <property type="match status" value="1"/>
</dbReference>
<dbReference type="Gene3D" id="3.30.460.10">
    <property type="entry name" value="Beta Polymerase, domain 2"/>
    <property type="match status" value="1"/>
</dbReference>
<dbReference type="Proteomes" id="UP001610063">
    <property type="component" value="Unassembled WGS sequence"/>
</dbReference>
<keyword evidence="3" id="KW-0548">Nucleotidyltransferase</keyword>
<evidence type="ECO:0000256" key="1">
    <source>
        <dbReference type="ARBA" id="ARBA00001946"/>
    </source>
</evidence>
<evidence type="ECO:0000256" key="7">
    <source>
        <dbReference type="ARBA" id="ARBA00022842"/>
    </source>
</evidence>
<sequence length="99" mass="11666">MLQLDSHIEKVIKACQDHHVDKMYLIGSAVDHSFNNESDVDFLVTFEPFERAQYFTNFIHLKSTLETVFKRKVDLLEAQNLRNPILIRSIERSKRLIYG</sequence>